<sequence>SRKCVEGCPVQVDIPEFVALVAEGDFDAAAATLKRTNALPAICGRVCPQESQCEAECVRGVKGLPVAIGFLERFVADWAMAGDGRQAPPAKPEPTGFKVAIVGAGPGGLTAAGELAKLGHEVRVFEALHAAGGVLRYGIPQFRLPKEIVDREVANLESLGVKLEYDVIVGKTITISQIMEEFDACFIANGAGLPMFLNIPGENFKGVYSANEYLTRVNLMGAWKGAGSRTPVMRGGVAVVFGGGNTAMDGVGTPIKVEQEPGSSGVYTIDHIVRNVLMGYQVSGERSTGNKMDRAKPLSSQAEAGNVYLVRGAWNKEYLQELHGFPQAGRDDQVDASSGAFKHIAGAGASWDKKFQARNDKVKATTFGKQDF</sequence>
<feature type="domain" description="Terminase large subunit gp17-like C-terminal" evidence="4">
    <location>
        <begin position="253"/>
        <end position="341"/>
    </location>
</feature>
<dbReference type="InterPro" id="IPR036188">
    <property type="entry name" value="FAD/NAD-bd_sf"/>
</dbReference>
<proteinExistence type="predicted"/>
<dbReference type="InterPro" id="IPR023753">
    <property type="entry name" value="FAD/NAD-binding_dom"/>
</dbReference>
<name>A0A0F9M5J6_9ZZZZ</name>
<dbReference type="Pfam" id="PF17289">
    <property type="entry name" value="Terminase_6C"/>
    <property type="match status" value="1"/>
</dbReference>
<organism evidence="5">
    <name type="scientific">marine sediment metagenome</name>
    <dbReference type="NCBI Taxonomy" id="412755"/>
    <lineage>
        <taxon>unclassified sequences</taxon>
        <taxon>metagenomes</taxon>
        <taxon>ecological metagenomes</taxon>
    </lineage>
</organism>
<dbReference type="SUPFAM" id="SSF46548">
    <property type="entry name" value="alpha-helical ferredoxin"/>
    <property type="match status" value="1"/>
</dbReference>
<dbReference type="Pfam" id="PF14691">
    <property type="entry name" value="Fer4_20"/>
    <property type="match status" value="1"/>
</dbReference>
<reference evidence="5" key="1">
    <citation type="journal article" date="2015" name="Nature">
        <title>Complex archaea that bridge the gap between prokaryotes and eukaryotes.</title>
        <authorList>
            <person name="Spang A."/>
            <person name="Saw J.H."/>
            <person name="Jorgensen S.L."/>
            <person name="Zaremba-Niedzwiedzka K."/>
            <person name="Martijn J."/>
            <person name="Lind A.E."/>
            <person name="van Eijk R."/>
            <person name="Schleper C."/>
            <person name="Guy L."/>
            <person name="Ettema T.J."/>
        </authorList>
    </citation>
    <scope>NUCLEOTIDE SEQUENCE</scope>
</reference>
<dbReference type="Pfam" id="PF07992">
    <property type="entry name" value="Pyr_redox_2"/>
    <property type="match status" value="1"/>
</dbReference>
<dbReference type="PANTHER" id="PTHR42783:SF3">
    <property type="entry name" value="GLUTAMATE SYNTHASE [NADPH] SMALL CHAIN-RELATED"/>
    <property type="match status" value="1"/>
</dbReference>
<evidence type="ECO:0000256" key="1">
    <source>
        <dbReference type="ARBA" id="ARBA00022612"/>
    </source>
</evidence>
<dbReference type="InterPro" id="IPR006517">
    <property type="entry name" value="Phage_terminase_lsu-like_C"/>
</dbReference>
<dbReference type="InterPro" id="IPR028261">
    <property type="entry name" value="DPD_II"/>
</dbReference>
<gene>
    <name evidence="5" type="ORF">LCGC14_1500990</name>
</gene>
<dbReference type="InterPro" id="IPR009051">
    <property type="entry name" value="Helical_ferredxn"/>
</dbReference>
<dbReference type="SUPFAM" id="SSF51971">
    <property type="entry name" value="Nucleotide-binding domain"/>
    <property type="match status" value="1"/>
</dbReference>
<feature type="domain" description="Dihydroprymidine dehydrogenase" evidence="3">
    <location>
        <begin position="2"/>
        <end position="81"/>
    </location>
</feature>
<keyword evidence="1" id="KW-1188">Viral release from host cell</keyword>
<evidence type="ECO:0000259" key="2">
    <source>
        <dbReference type="Pfam" id="PF07992"/>
    </source>
</evidence>
<dbReference type="GO" id="GO:0016491">
    <property type="term" value="F:oxidoreductase activity"/>
    <property type="evidence" value="ECO:0007669"/>
    <property type="project" value="InterPro"/>
</dbReference>
<dbReference type="AlphaFoldDB" id="A0A0F9M5J6"/>
<dbReference type="PANTHER" id="PTHR42783">
    <property type="entry name" value="GLUTAMATE SYNTHASE [NADPH] SMALL CHAIN"/>
    <property type="match status" value="1"/>
</dbReference>
<feature type="domain" description="FAD/NAD(P)-binding" evidence="2">
    <location>
        <begin position="97"/>
        <end position="249"/>
    </location>
</feature>
<protein>
    <recommendedName>
        <fullName evidence="6">Dihydroprymidine dehydrogenase domain-containing protein</fullName>
    </recommendedName>
</protein>
<feature type="non-terminal residue" evidence="5">
    <location>
        <position position="1"/>
    </location>
</feature>
<accession>A0A0F9M5J6</accession>
<dbReference type="PRINTS" id="PR00419">
    <property type="entry name" value="ADXRDTASE"/>
</dbReference>
<evidence type="ECO:0000259" key="4">
    <source>
        <dbReference type="Pfam" id="PF17289"/>
    </source>
</evidence>
<evidence type="ECO:0000313" key="5">
    <source>
        <dbReference type="EMBL" id="KKM64482.1"/>
    </source>
</evidence>
<dbReference type="NCBIfam" id="TIGR01630">
    <property type="entry name" value="psiM2_ORF9"/>
    <property type="match status" value="1"/>
</dbReference>
<evidence type="ECO:0000259" key="3">
    <source>
        <dbReference type="Pfam" id="PF14691"/>
    </source>
</evidence>
<dbReference type="Gene3D" id="1.10.1060.10">
    <property type="entry name" value="Alpha-helical ferredoxin"/>
    <property type="match status" value="1"/>
</dbReference>
<dbReference type="InterPro" id="IPR035421">
    <property type="entry name" value="Terminase_6C"/>
</dbReference>
<evidence type="ECO:0008006" key="6">
    <source>
        <dbReference type="Google" id="ProtNLM"/>
    </source>
</evidence>
<dbReference type="Gene3D" id="3.50.50.60">
    <property type="entry name" value="FAD/NAD(P)-binding domain"/>
    <property type="match status" value="1"/>
</dbReference>
<dbReference type="EMBL" id="LAZR01010890">
    <property type="protein sequence ID" value="KKM64482.1"/>
    <property type="molecule type" value="Genomic_DNA"/>
</dbReference>
<comment type="caution">
    <text evidence="5">The sequence shown here is derived from an EMBL/GenBank/DDBJ whole genome shotgun (WGS) entry which is preliminary data.</text>
</comment>
<dbReference type="GO" id="GO:0051536">
    <property type="term" value="F:iron-sulfur cluster binding"/>
    <property type="evidence" value="ECO:0007669"/>
    <property type="project" value="InterPro"/>
</dbReference>